<evidence type="ECO:0000256" key="2">
    <source>
        <dbReference type="ARBA" id="ARBA00008017"/>
    </source>
</evidence>
<dbReference type="PANTHER" id="PTHR30566:SF5">
    <property type="entry name" value="MECHANOSENSITIVE ION CHANNEL PROTEIN 1, MITOCHONDRIAL-RELATED"/>
    <property type="match status" value="1"/>
</dbReference>
<feature type="domain" description="Mechanosensitive ion channel MscS" evidence="9">
    <location>
        <begin position="365"/>
        <end position="429"/>
    </location>
</feature>
<dbReference type="EMBL" id="JMIU01000001">
    <property type="protein sequence ID" value="KDN95823.1"/>
    <property type="molecule type" value="Genomic_DNA"/>
</dbReference>
<dbReference type="InterPro" id="IPR049278">
    <property type="entry name" value="MS_channel_C"/>
</dbReference>
<evidence type="ECO:0000256" key="3">
    <source>
        <dbReference type="ARBA" id="ARBA00022475"/>
    </source>
</evidence>
<gene>
    <name evidence="11" type="ORF">EI16_05885</name>
</gene>
<comment type="caution">
    <text evidence="11">The sequence shown here is derived from an EMBL/GenBank/DDBJ whole genome shotgun (WGS) entry which is preliminary data.</text>
</comment>
<evidence type="ECO:0000256" key="5">
    <source>
        <dbReference type="ARBA" id="ARBA00022989"/>
    </source>
</evidence>
<dbReference type="Proteomes" id="UP000027341">
    <property type="component" value="Unassembled WGS sequence"/>
</dbReference>
<dbReference type="PANTHER" id="PTHR30566">
    <property type="entry name" value="YNAI-RELATED MECHANOSENSITIVE ION CHANNEL"/>
    <property type="match status" value="1"/>
</dbReference>
<name>A0A066ZPT8_HYDMR</name>
<keyword evidence="3" id="KW-1003">Cell membrane</keyword>
<feature type="transmembrane region" description="Helical" evidence="7">
    <location>
        <begin position="278"/>
        <end position="301"/>
    </location>
</feature>
<evidence type="ECO:0000313" key="12">
    <source>
        <dbReference type="Proteomes" id="UP000027341"/>
    </source>
</evidence>
<feature type="signal peptide" evidence="8">
    <location>
        <begin position="1"/>
        <end position="27"/>
    </location>
</feature>
<dbReference type="GO" id="GO:0005886">
    <property type="term" value="C:plasma membrane"/>
    <property type="evidence" value="ECO:0007669"/>
    <property type="project" value="UniProtKB-SubCell"/>
</dbReference>
<feature type="domain" description="Mechanosensitive ion channel MscS C-terminal" evidence="10">
    <location>
        <begin position="443"/>
        <end position="523"/>
    </location>
</feature>
<dbReference type="InterPro" id="IPR006685">
    <property type="entry name" value="MscS_channel_2nd"/>
</dbReference>
<dbReference type="InterPro" id="IPR010920">
    <property type="entry name" value="LSM_dom_sf"/>
</dbReference>
<dbReference type="SUPFAM" id="SSF50182">
    <property type="entry name" value="Sm-like ribonucleoproteins"/>
    <property type="match status" value="1"/>
</dbReference>
<evidence type="ECO:0000259" key="9">
    <source>
        <dbReference type="Pfam" id="PF00924"/>
    </source>
</evidence>
<dbReference type="RefSeq" id="WP_029910722.1">
    <property type="nucleotide sequence ID" value="NZ_AP020335.1"/>
</dbReference>
<keyword evidence="4 7" id="KW-0812">Transmembrane</keyword>
<keyword evidence="5 7" id="KW-1133">Transmembrane helix</keyword>
<comment type="subcellular location">
    <subcellularLocation>
        <location evidence="1">Cell membrane</location>
        <topology evidence="1">Multi-pass membrane protein</topology>
    </subcellularLocation>
</comment>
<feature type="transmembrane region" description="Helical" evidence="7">
    <location>
        <begin position="344"/>
        <end position="362"/>
    </location>
</feature>
<dbReference type="STRING" id="28885.EI16_05885"/>
<dbReference type="Pfam" id="PF21082">
    <property type="entry name" value="MS_channel_3rd"/>
    <property type="match status" value="1"/>
</dbReference>
<keyword evidence="12" id="KW-1185">Reference proteome</keyword>
<organism evidence="11 12">
    <name type="scientific">Hydrogenovibrio marinus</name>
    <dbReference type="NCBI Taxonomy" id="28885"/>
    <lineage>
        <taxon>Bacteria</taxon>
        <taxon>Pseudomonadati</taxon>
        <taxon>Pseudomonadota</taxon>
        <taxon>Gammaproteobacteria</taxon>
        <taxon>Thiotrichales</taxon>
        <taxon>Piscirickettsiaceae</taxon>
        <taxon>Hydrogenovibrio</taxon>
    </lineage>
</organism>
<evidence type="ECO:0000256" key="1">
    <source>
        <dbReference type="ARBA" id="ARBA00004651"/>
    </source>
</evidence>
<proteinExistence type="inferred from homology"/>
<keyword evidence="8" id="KW-0732">Signal</keyword>
<sequence length="590" mass="66800">MQKQRLFLLLKFFVAVIFLSISQQAFSDSETTIKEAVETQQRSQALLNKTDSGKQKIRPGSTPLSTLLTMTDLVKQGKYDEASKYLDMRYLPPKVKNVGAKELLRRLIIIWQQQNLLDLTAISNSPDGAQNDGLPSYRDLMGYINSSQGKVPVYLQKITDPTVGYIWKISNQTLVQIPALWAEFGYPDWATSVSSYLPEFKIFHMENWQFVSVVVIVIVSWYLIKLLTNLLGFIWLRLYPEKTAFHHFLTGGLRYAMTMWAIQYGVSKLGLSLQAKVIFASGILDYLAIMFLILGIIELIAQRLTNKLNEKFSRALIRPLSTTVKVLVVIVLILSWLSDAGYSLTTVLTGLGIGSLAIALAAQKTLENVFGAFTLYIARPIKPGDFCQFGDITGTVEEIGLRSTRIRKLNRSIVHVPNSVFASKELENFAEIDRRLYKRELRVRLDTTSEQLRLLLIALRELIISHPKTLDIAARARFEEIERDAFLIVVNAYVNTKSLPEFKAIAEDLNFHILDILHKLNIRLATPEQRIVITRAEPIPEAVQKEAEAKIQALIEQEKLPFPNFSDEEKAAIKDTLAYPPEGSPKKEPE</sequence>
<dbReference type="Gene3D" id="2.30.30.60">
    <property type="match status" value="1"/>
</dbReference>
<dbReference type="InterPro" id="IPR011014">
    <property type="entry name" value="MscS_channel_TM-2"/>
</dbReference>
<dbReference type="SUPFAM" id="SSF82689">
    <property type="entry name" value="Mechanosensitive channel protein MscS (YggB), C-terminal domain"/>
    <property type="match status" value="1"/>
</dbReference>
<evidence type="ECO:0008006" key="13">
    <source>
        <dbReference type="Google" id="ProtNLM"/>
    </source>
</evidence>
<dbReference type="InterPro" id="IPR023408">
    <property type="entry name" value="MscS_beta-dom_sf"/>
</dbReference>
<comment type="similarity">
    <text evidence="2">Belongs to the MscS (TC 1.A.23) family.</text>
</comment>
<feature type="transmembrane region" description="Helical" evidence="7">
    <location>
        <begin position="322"/>
        <end position="338"/>
    </location>
</feature>
<dbReference type="SUPFAM" id="SSF82861">
    <property type="entry name" value="Mechanosensitive channel protein MscS (YggB), transmembrane region"/>
    <property type="match status" value="1"/>
</dbReference>
<dbReference type="Pfam" id="PF00924">
    <property type="entry name" value="MS_channel_2nd"/>
    <property type="match status" value="1"/>
</dbReference>
<feature type="chain" id="PRO_5001632415" description="Mechanosensitive ion channel protein MscS" evidence="8">
    <location>
        <begin position="28"/>
        <end position="590"/>
    </location>
</feature>
<dbReference type="InterPro" id="IPR011066">
    <property type="entry name" value="MscS_channel_C_sf"/>
</dbReference>
<feature type="transmembrane region" description="Helical" evidence="7">
    <location>
        <begin position="248"/>
        <end position="266"/>
    </location>
</feature>
<accession>A0A066ZPT8</accession>
<protein>
    <recommendedName>
        <fullName evidence="13">Mechanosensitive ion channel protein MscS</fullName>
    </recommendedName>
</protein>
<dbReference type="Gene3D" id="1.10.287.1260">
    <property type="match status" value="1"/>
</dbReference>
<evidence type="ECO:0000256" key="8">
    <source>
        <dbReference type="SAM" id="SignalP"/>
    </source>
</evidence>
<evidence type="ECO:0000256" key="7">
    <source>
        <dbReference type="SAM" id="Phobius"/>
    </source>
</evidence>
<keyword evidence="6 7" id="KW-0472">Membrane</keyword>
<evidence type="ECO:0000313" key="11">
    <source>
        <dbReference type="EMBL" id="KDN95823.1"/>
    </source>
</evidence>
<evidence type="ECO:0000256" key="6">
    <source>
        <dbReference type="ARBA" id="ARBA00023136"/>
    </source>
</evidence>
<feature type="transmembrane region" description="Helical" evidence="7">
    <location>
        <begin position="208"/>
        <end position="236"/>
    </location>
</feature>
<evidence type="ECO:0000256" key="4">
    <source>
        <dbReference type="ARBA" id="ARBA00022692"/>
    </source>
</evidence>
<reference evidence="11 12" key="1">
    <citation type="submission" date="2014-04" db="EMBL/GenBank/DDBJ databases">
        <title>Draft genome sequence of Hydrogenovibrio marinus MH-110, a model organism for aerobic H2 metabolism.</title>
        <authorList>
            <person name="Cha H.J."/>
            <person name="Jo B.H."/>
            <person name="Hwang B.H."/>
        </authorList>
    </citation>
    <scope>NUCLEOTIDE SEQUENCE [LARGE SCALE GENOMIC DNA]</scope>
    <source>
        <strain evidence="11 12">MH-110</strain>
    </source>
</reference>
<dbReference type="GO" id="GO:0008381">
    <property type="term" value="F:mechanosensitive monoatomic ion channel activity"/>
    <property type="evidence" value="ECO:0007669"/>
    <property type="project" value="UniProtKB-ARBA"/>
</dbReference>
<dbReference type="AlphaFoldDB" id="A0A066ZPT8"/>
<evidence type="ECO:0000259" key="10">
    <source>
        <dbReference type="Pfam" id="PF21082"/>
    </source>
</evidence>